<evidence type="ECO:0000313" key="4">
    <source>
        <dbReference type="EMBL" id="EFA83696.1"/>
    </source>
</evidence>
<comment type="subcellular location">
    <subcellularLocation>
        <location evidence="1">Secreted</location>
    </subcellularLocation>
</comment>
<keyword evidence="2" id="KW-0964">Secreted</keyword>
<protein>
    <recommendedName>
        <fullName evidence="3">Single domain-containing protein</fullName>
    </recommendedName>
</protein>
<dbReference type="EMBL" id="ADBJ01000010">
    <property type="protein sequence ID" value="EFA83696.1"/>
    <property type="molecule type" value="Genomic_DNA"/>
</dbReference>
<sequence>MVRARCQGLREQQMGGYKKVYCKERKLEEGCKVISIDEDAPYPDCCPKIECGYSF</sequence>
<dbReference type="GeneID" id="31358286"/>
<organism evidence="4 5">
    <name type="scientific">Heterostelium pallidum (strain ATCC 26659 / Pp 5 / PN500)</name>
    <name type="common">Cellular slime mold</name>
    <name type="synonym">Polysphondylium pallidum</name>
    <dbReference type="NCBI Taxonomy" id="670386"/>
    <lineage>
        <taxon>Eukaryota</taxon>
        <taxon>Amoebozoa</taxon>
        <taxon>Evosea</taxon>
        <taxon>Eumycetozoa</taxon>
        <taxon>Dictyostelia</taxon>
        <taxon>Acytosteliales</taxon>
        <taxon>Acytosteliaceae</taxon>
        <taxon>Heterostelium</taxon>
    </lineage>
</organism>
<accession>D3B2Z8</accession>
<dbReference type="RefSeq" id="XP_020435813.1">
    <property type="nucleotide sequence ID" value="XM_020573741.1"/>
</dbReference>
<dbReference type="GO" id="GO:0005576">
    <property type="term" value="C:extracellular region"/>
    <property type="evidence" value="ECO:0007669"/>
    <property type="project" value="UniProtKB-SubCell"/>
</dbReference>
<evidence type="ECO:0000313" key="5">
    <source>
        <dbReference type="Proteomes" id="UP000001396"/>
    </source>
</evidence>
<evidence type="ECO:0000259" key="3">
    <source>
        <dbReference type="Pfam" id="PF15430"/>
    </source>
</evidence>
<dbReference type="InParanoid" id="D3B2Z8"/>
<evidence type="ECO:0000256" key="2">
    <source>
        <dbReference type="ARBA" id="ARBA00022525"/>
    </source>
</evidence>
<feature type="domain" description="Single" evidence="3">
    <location>
        <begin position="15"/>
        <end position="51"/>
    </location>
</feature>
<name>D3B2Z8_HETP5</name>
<evidence type="ECO:0000256" key="1">
    <source>
        <dbReference type="ARBA" id="ARBA00004613"/>
    </source>
</evidence>
<dbReference type="AlphaFoldDB" id="D3B2Z8"/>
<dbReference type="Pfam" id="PF15430">
    <property type="entry name" value="SVWC"/>
    <property type="match status" value="1"/>
</dbReference>
<dbReference type="Proteomes" id="UP000001396">
    <property type="component" value="Unassembled WGS sequence"/>
</dbReference>
<gene>
    <name evidence="4" type="ORF">PPL_02763</name>
</gene>
<proteinExistence type="predicted"/>
<reference evidence="4 5" key="1">
    <citation type="journal article" date="2011" name="Genome Res.">
        <title>Phylogeny-wide analysis of social amoeba genomes highlights ancient origins for complex intercellular communication.</title>
        <authorList>
            <person name="Heidel A.J."/>
            <person name="Lawal H.M."/>
            <person name="Felder M."/>
            <person name="Schilde C."/>
            <person name="Helps N.R."/>
            <person name="Tunggal B."/>
            <person name="Rivero F."/>
            <person name="John U."/>
            <person name="Schleicher M."/>
            <person name="Eichinger L."/>
            <person name="Platzer M."/>
            <person name="Noegel A.A."/>
            <person name="Schaap P."/>
            <person name="Gloeckner G."/>
        </authorList>
    </citation>
    <scope>NUCLEOTIDE SEQUENCE [LARGE SCALE GENOMIC DNA]</scope>
    <source>
        <strain evidence="5">ATCC 26659 / Pp 5 / PN500</strain>
    </source>
</reference>
<comment type="caution">
    <text evidence="4">The sequence shown here is derived from an EMBL/GenBank/DDBJ whole genome shotgun (WGS) entry which is preliminary data.</text>
</comment>
<dbReference type="InterPro" id="IPR029277">
    <property type="entry name" value="SVWC_dom"/>
</dbReference>
<keyword evidence="5" id="KW-1185">Reference proteome</keyword>